<sequence>MNQAVNQNHEEKVAEEIYSLIVKFADYGFPKSHATAYSVITYQMAFLKANYPSHLYAALLNQANVAKTKKILAEMKSRKITILPIDIQRSEVNNTYENKAVRIGLLNIKGIGESKLNTYIEAEKGEDLFEYARNIGANFDVKAMAGLIKAGAFDKEFKQSRETLLASLERAADYSLTDGSLDFGF</sequence>
<dbReference type="InterPro" id="IPR004805">
    <property type="entry name" value="DnaE2/DnaE/PolC"/>
</dbReference>
<feature type="domain" description="DNA polymerase helix-hairpin-helix motif" evidence="1">
    <location>
        <begin position="79"/>
        <end position="163"/>
    </location>
</feature>
<organism evidence="2 3">
    <name type="scientific">Lysinibacillus xylanilyticus</name>
    <dbReference type="NCBI Taxonomy" id="582475"/>
    <lineage>
        <taxon>Bacteria</taxon>
        <taxon>Bacillati</taxon>
        <taxon>Bacillota</taxon>
        <taxon>Bacilli</taxon>
        <taxon>Bacillales</taxon>
        <taxon>Bacillaceae</taxon>
        <taxon>Lysinibacillus</taxon>
    </lineage>
</organism>
<dbReference type="GO" id="GO:0008408">
    <property type="term" value="F:3'-5' exonuclease activity"/>
    <property type="evidence" value="ECO:0007669"/>
    <property type="project" value="InterPro"/>
</dbReference>
<name>A0A2M9Q9W8_9BACI</name>
<gene>
    <name evidence="2" type="ORF">CWD94_04070</name>
</gene>
<proteinExistence type="predicted"/>
<dbReference type="InterPro" id="IPR029460">
    <property type="entry name" value="DNAPol_HHH"/>
</dbReference>
<evidence type="ECO:0000259" key="1">
    <source>
        <dbReference type="Pfam" id="PF14579"/>
    </source>
</evidence>
<comment type="caution">
    <text evidence="2">The sequence shown here is derived from an EMBL/GenBank/DDBJ whole genome shotgun (WGS) entry which is preliminary data.</text>
</comment>
<dbReference type="Proteomes" id="UP000232101">
    <property type="component" value="Unassembled WGS sequence"/>
</dbReference>
<dbReference type="EMBL" id="PHQY01000322">
    <property type="protein sequence ID" value="PJO44871.1"/>
    <property type="molecule type" value="Genomic_DNA"/>
</dbReference>
<dbReference type="PANTHER" id="PTHR32294:SF0">
    <property type="entry name" value="DNA POLYMERASE III SUBUNIT ALPHA"/>
    <property type="match status" value="1"/>
</dbReference>
<protein>
    <recommendedName>
        <fullName evidence="1">DNA polymerase helix-hairpin-helix motif domain-containing protein</fullName>
    </recommendedName>
</protein>
<evidence type="ECO:0000313" key="3">
    <source>
        <dbReference type="Proteomes" id="UP000232101"/>
    </source>
</evidence>
<dbReference type="AlphaFoldDB" id="A0A2M9Q9W8"/>
<evidence type="ECO:0000313" key="2">
    <source>
        <dbReference type="EMBL" id="PJO44871.1"/>
    </source>
</evidence>
<dbReference type="RefSeq" id="WP_100542160.1">
    <property type="nucleotide sequence ID" value="NZ_PHQY01000322.1"/>
</dbReference>
<dbReference type="PANTHER" id="PTHR32294">
    <property type="entry name" value="DNA POLYMERASE III SUBUNIT ALPHA"/>
    <property type="match status" value="1"/>
</dbReference>
<dbReference type="Gene3D" id="1.10.150.870">
    <property type="match status" value="1"/>
</dbReference>
<dbReference type="GO" id="GO:0006260">
    <property type="term" value="P:DNA replication"/>
    <property type="evidence" value="ECO:0007669"/>
    <property type="project" value="InterPro"/>
</dbReference>
<dbReference type="Pfam" id="PF14579">
    <property type="entry name" value="HHH_6"/>
    <property type="match status" value="1"/>
</dbReference>
<accession>A0A2M9Q9W8</accession>
<reference evidence="2 3" key="1">
    <citation type="submission" date="2017-11" db="EMBL/GenBank/DDBJ databases">
        <title>Bacterial isolate from king chilli rhizosphere.</title>
        <authorList>
            <person name="Takhelmayum P."/>
            <person name="Sarangthem I."/>
        </authorList>
    </citation>
    <scope>NUCLEOTIDE SEQUENCE [LARGE SCALE GENOMIC DNA]</scope>
    <source>
        <strain evidence="3">t26</strain>
    </source>
</reference>